<evidence type="ECO:0000313" key="3">
    <source>
        <dbReference type="Proteomes" id="UP000317171"/>
    </source>
</evidence>
<keyword evidence="1" id="KW-0472">Membrane</keyword>
<evidence type="ECO:0008006" key="4">
    <source>
        <dbReference type="Google" id="ProtNLM"/>
    </source>
</evidence>
<sequence>MTIHVLEKLSLWGTLFVTSTVVVWMFNHNLEGAIASGVTTASIKTPFVLVHQRLWLKIKEIITKQ</sequence>
<feature type="transmembrane region" description="Helical" evidence="1">
    <location>
        <begin position="9"/>
        <end position="26"/>
    </location>
</feature>
<dbReference type="EMBL" id="CP036269">
    <property type="protein sequence ID" value="QDT40342.1"/>
    <property type="molecule type" value="Genomic_DNA"/>
</dbReference>
<name>A0A517R8Y3_9PLAN</name>
<keyword evidence="3" id="KW-1185">Reference proteome</keyword>
<keyword evidence="1" id="KW-1133">Transmembrane helix</keyword>
<dbReference type="Proteomes" id="UP000317171">
    <property type="component" value="Chromosome"/>
</dbReference>
<organism evidence="2 3">
    <name type="scientific">Gimesia alba</name>
    <dbReference type="NCBI Taxonomy" id="2527973"/>
    <lineage>
        <taxon>Bacteria</taxon>
        <taxon>Pseudomonadati</taxon>
        <taxon>Planctomycetota</taxon>
        <taxon>Planctomycetia</taxon>
        <taxon>Planctomycetales</taxon>
        <taxon>Planctomycetaceae</taxon>
        <taxon>Gimesia</taxon>
    </lineage>
</organism>
<evidence type="ECO:0000313" key="2">
    <source>
        <dbReference type="EMBL" id="QDT40342.1"/>
    </source>
</evidence>
<evidence type="ECO:0000256" key="1">
    <source>
        <dbReference type="SAM" id="Phobius"/>
    </source>
</evidence>
<accession>A0A517R8Y3</accession>
<protein>
    <recommendedName>
        <fullName evidence="4">DUF2061 domain-containing protein</fullName>
    </recommendedName>
</protein>
<reference evidence="2 3" key="1">
    <citation type="submission" date="2019-02" db="EMBL/GenBank/DDBJ databases">
        <title>Deep-cultivation of Planctomycetes and their phenomic and genomic characterization uncovers novel biology.</title>
        <authorList>
            <person name="Wiegand S."/>
            <person name="Jogler M."/>
            <person name="Boedeker C."/>
            <person name="Pinto D."/>
            <person name="Vollmers J."/>
            <person name="Rivas-Marin E."/>
            <person name="Kohn T."/>
            <person name="Peeters S.H."/>
            <person name="Heuer A."/>
            <person name="Rast P."/>
            <person name="Oberbeckmann S."/>
            <person name="Bunk B."/>
            <person name="Jeske O."/>
            <person name="Meyerdierks A."/>
            <person name="Storesund J.E."/>
            <person name="Kallscheuer N."/>
            <person name="Luecker S."/>
            <person name="Lage O.M."/>
            <person name="Pohl T."/>
            <person name="Merkel B.J."/>
            <person name="Hornburger P."/>
            <person name="Mueller R.-W."/>
            <person name="Bruemmer F."/>
            <person name="Labrenz M."/>
            <person name="Spormann A.M."/>
            <person name="Op den Camp H."/>
            <person name="Overmann J."/>
            <person name="Amann R."/>
            <person name="Jetten M.S.M."/>
            <person name="Mascher T."/>
            <person name="Medema M.H."/>
            <person name="Devos D.P."/>
            <person name="Kaster A.-K."/>
            <person name="Ovreas L."/>
            <person name="Rohde M."/>
            <person name="Galperin M.Y."/>
            <person name="Jogler C."/>
        </authorList>
    </citation>
    <scope>NUCLEOTIDE SEQUENCE [LARGE SCALE GENOMIC DNA]</scope>
    <source>
        <strain evidence="2 3">Pan241w</strain>
    </source>
</reference>
<proteinExistence type="predicted"/>
<gene>
    <name evidence="2" type="ORF">Pan241w_03980</name>
</gene>
<dbReference type="RefSeq" id="WP_145210115.1">
    <property type="nucleotide sequence ID" value="NZ_CP036269.1"/>
</dbReference>
<dbReference type="AlphaFoldDB" id="A0A517R8Y3"/>
<dbReference type="KEGG" id="gaz:Pan241w_03980"/>
<keyword evidence="1" id="KW-0812">Transmembrane</keyword>